<evidence type="ECO:0000259" key="3">
    <source>
        <dbReference type="Pfam" id="PF22067"/>
    </source>
</evidence>
<dbReference type="PANTHER" id="PTHR46127:SF1">
    <property type="entry name" value="CILIA- AND FLAGELLA-ASSOCIATED PROTEIN 65"/>
    <property type="match status" value="1"/>
</dbReference>
<dbReference type="Pfam" id="PF24291">
    <property type="entry name" value="Ig_CFAP65"/>
    <property type="match status" value="1"/>
</dbReference>
<dbReference type="SUPFAM" id="SSF49354">
    <property type="entry name" value="PapD-like"/>
    <property type="match status" value="1"/>
</dbReference>
<dbReference type="Ensembl" id="ENSMZET00005002749.1">
    <property type="protein sequence ID" value="ENSMZEP00005002635.1"/>
    <property type="gene ID" value="ENSMZEG00005002024.1"/>
</dbReference>
<dbReference type="InterPro" id="IPR054089">
    <property type="entry name" value="Cep192-like_D3"/>
</dbReference>
<feature type="domain" description="CFAP65 fourth Ig-like" evidence="5">
    <location>
        <begin position="325"/>
        <end position="417"/>
    </location>
</feature>
<reference evidence="9" key="3">
    <citation type="submission" date="2025-09" db="UniProtKB">
        <authorList>
            <consortium name="Ensembl"/>
        </authorList>
    </citation>
    <scope>IDENTIFICATION</scope>
</reference>
<dbReference type="Pfam" id="PF22067">
    <property type="entry name" value="Cep192_D3"/>
    <property type="match status" value="1"/>
</dbReference>
<proteinExistence type="predicted"/>
<feature type="region of interest" description="Disordered" evidence="2">
    <location>
        <begin position="1489"/>
        <end position="1519"/>
    </location>
</feature>
<evidence type="ECO:0000259" key="6">
    <source>
        <dbReference type="Pfam" id="PF24816"/>
    </source>
</evidence>
<dbReference type="InterPro" id="IPR057470">
    <property type="entry name" value="Ig_CFAP65_7th"/>
</dbReference>
<dbReference type="Pfam" id="PF24507">
    <property type="entry name" value="Ig_CFAP65_4th"/>
    <property type="match status" value="1"/>
</dbReference>
<evidence type="ECO:0000259" key="8">
    <source>
        <dbReference type="Pfam" id="PF25249"/>
    </source>
</evidence>
<dbReference type="Proteomes" id="UP000265160">
    <property type="component" value="LG16"/>
</dbReference>
<dbReference type="Pfam" id="PF25249">
    <property type="entry name" value="Ig_CFAP65_7th"/>
    <property type="match status" value="1"/>
</dbReference>
<dbReference type="GO" id="GO:0036126">
    <property type="term" value="C:sperm flagellum"/>
    <property type="evidence" value="ECO:0007669"/>
    <property type="project" value="TreeGrafter"/>
</dbReference>
<evidence type="ECO:0000256" key="2">
    <source>
        <dbReference type="SAM" id="MobiDB-lite"/>
    </source>
</evidence>
<feature type="domain" description="CFAP65-like ninth Ig-like" evidence="6">
    <location>
        <begin position="907"/>
        <end position="1084"/>
    </location>
</feature>
<dbReference type="InterPro" id="IPR056344">
    <property type="entry name" value="Ig_CFAP65-like_9th"/>
</dbReference>
<evidence type="ECO:0000256" key="1">
    <source>
        <dbReference type="SAM" id="Coils"/>
    </source>
</evidence>
<feature type="domain" description="CFAP65 seventh Ig-like" evidence="8">
    <location>
        <begin position="737"/>
        <end position="794"/>
    </location>
</feature>
<dbReference type="Pfam" id="PF25248">
    <property type="entry name" value="Ig_CFAP65_8th"/>
    <property type="match status" value="1"/>
</dbReference>
<dbReference type="InterPro" id="IPR057467">
    <property type="entry name" value="Ig_CFAP65_8th"/>
</dbReference>
<feature type="domain" description="CFAP65 tenth Ig-like" evidence="4">
    <location>
        <begin position="1087"/>
        <end position="1203"/>
    </location>
</feature>
<dbReference type="InterPro" id="IPR056305">
    <property type="entry name" value="Ig_CFAP65_10th"/>
</dbReference>
<dbReference type="STRING" id="106582.ENSMZEP00005002635"/>
<feature type="domain" description="Cep192-like" evidence="3">
    <location>
        <begin position="134"/>
        <end position="210"/>
    </location>
</feature>
<evidence type="ECO:0000259" key="5">
    <source>
        <dbReference type="Pfam" id="PF24507"/>
    </source>
</evidence>
<dbReference type="InterPro" id="IPR013783">
    <property type="entry name" value="Ig-like_fold"/>
</dbReference>
<keyword evidence="1" id="KW-0175">Coiled coil</keyword>
<evidence type="ECO:0000259" key="7">
    <source>
        <dbReference type="Pfam" id="PF25248"/>
    </source>
</evidence>
<evidence type="ECO:0000313" key="9">
    <source>
        <dbReference type="Ensembl" id="ENSMZEP00005002635.1"/>
    </source>
</evidence>
<feature type="coiled-coil region" evidence="1">
    <location>
        <begin position="1302"/>
        <end position="1329"/>
    </location>
</feature>
<dbReference type="GO" id="GO:0007288">
    <property type="term" value="P:sperm axoneme assembly"/>
    <property type="evidence" value="ECO:0007669"/>
    <property type="project" value="TreeGrafter"/>
</dbReference>
<dbReference type="GeneTree" id="ENSGT00430000031142"/>
<dbReference type="Gene3D" id="2.60.40.10">
    <property type="entry name" value="Immunoglobulins"/>
    <property type="match status" value="7"/>
</dbReference>
<feature type="region of interest" description="Disordered" evidence="2">
    <location>
        <begin position="1"/>
        <end position="23"/>
    </location>
</feature>
<dbReference type="PANTHER" id="PTHR46127">
    <property type="entry name" value="CILIA- AND FLAGELLA-ASSOCIATED PROTEIN 65"/>
    <property type="match status" value="1"/>
</dbReference>
<dbReference type="InterPro" id="IPR052614">
    <property type="entry name" value="CFAP65"/>
</dbReference>
<evidence type="ECO:0000259" key="4">
    <source>
        <dbReference type="Pfam" id="PF24291"/>
    </source>
</evidence>
<dbReference type="InterPro" id="IPR058536">
    <property type="entry name" value="Ig_CFAP65_4th"/>
</dbReference>
<dbReference type="InterPro" id="IPR008962">
    <property type="entry name" value="PapD-like_sf"/>
</dbReference>
<sequence>MLAETRGPDPLDPGIPHRQRVGKCQRRAPSQRNCFFGVETRPELAWEDWDLGREFTKTLVLKNVHNKLKKLHIRCLICSIFSTLAPHIAVISPGTSFSIQVTFKPLQRYEDSIEFQGKEGSFHVCLRAVVPSHTLEVPESVMLPLCAVEHSTHTDFPLKNASKLHTYFQWECPAPFQLRPEQGLLKPGQECHTTVVFRPQEALVYQQQALCRFGEEGKLEMQKFTLEAFSHTSLHPFLQVTASFSLSRLPGGVPSFGSEFSCDATRGRVAPGGSRRVSVTYSPAVVDTVSVEYLSLNCKGTLSESLLKLSGRCIGPKVALSSSVVDFECVEAGGSVVRTVELVNASTAEAFYQWDIDCSGNSVFSILPASGAVLPHSHTRVKAAYRPTQPNAHYRRVACLVLDGEPVFLDLIGTCHSGHQKPAILKPEHLSDQKGLHSPVEGVCFHFHISVFKFQRRLRLASLTRCLCHLQQFMSATAVEDFYRACLGHTDPLCLKSSLPLLRVSVAPTELLFNHKHTSSSSPSSAFTQSVSITNHTRRKLSLVWTAAQESPFSIAPSSCDLAPLKSTLFRVTYAPKQLNTLHGAQLECFAYNKVLLFYTLHPDTGVCPPWCVTIRVIGHSFQPGKEHFTPRCSVNPPHVFPALSVISYRTVLLHNVGDWPLTFCLERSSNPALAESAFVVPSCGLIQPGDHQILSLRAVPAEDSSDQGFKLHLQLNASKLTKVRPCTRASLCVSLEGGSTLYFQPTAVGSQAQRTHHIRNRSLLPVRFQWSIPEPDQELISVKPDAGELHPNECCRCLPSQAEKSILDVGETLVGSCRTVEIPVVNKSPCPVSFGLSVHGILFSLQLDLERGTVASHSTKVVRSTIRPNRQAEYLWTITYTTLNASGRTHTHSIPLCEVRARGVFPTLQAMDAWSCGCVGRLSKTHIWKLFSLDCLNDQLLSNPSSEELTFQTPTRHSPSIFTKTMLDFNFGSAPVDSDPSDLMLMLHNPGCIPVHWAFLFPEDQQIELEYWAVTGEFSNTELSQMKVQDNQLFSVSPRAGTLLPGQKRAVHFSYSHVFVGTDHFPVVFKLSYGREILLNFQGATVERDQPHLHFDSHQHFFTSVTIGDCSPPKQVYELHNGGAVPVCYEVDTAVLSQLQADNFDHPVLRCLNPQGEIPPGKTAKLEWIFSPLEAKTYHVDVPIHIGGSDSAVVRFEGRGLSSLTQDSSNHCNSSDCQAFVPSVTRVPFPGQVLFLSEDSIFLGDIPVCSQSSRIFFLTNVSCADTTSSLVLCSSVLPKRNVLKTFYPCSSSVLCHKSTERTRYNDALQRWEEERERQKNEFIITDKNITESQRVLIDETLPPICASGVYEAASAGTKLRTAELREQRQIAKVWRRPDPPRPALLYLRVTAHSHDLIEYLKNCPDYFNKHYSLSYAFILIYRSVIFKMTTLKINHACSSYFSDILDDSAFIQRLISSASKPDTYRPAGSSSPDRSSFPSSSCQCLCPSSSPPARPQTRALSRAVGSEESAGCSGNTPHTREHVSAFMSELVLMNTLQNLMMEAVRGELVLTACPRPNILPPVSTR</sequence>
<organism evidence="9 10">
    <name type="scientific">Maylandia zebra</name>
    <name type="common">zebra mbuna</name>
    <dbReference type="NCBI Taxonomy" id="106582"/>
    <lineage>
        <taxon>Eukaryota</taxon>
        <taxon>Metazoa</taxon>
        <taxon>Chordata</taxon>
        <taxon>Craniata</taxon>
        <taxon>Vertebrata</taxon>
        <taxon>Euteleostomi</taxon>
        <taxon>Actinopterygii</taxon>
        <taxon>Neopterygii</taxon>
        <taxon>Teleostei</taxon>
        <taxon>Neoteleostei</taxon>
        <taxon>Acanthomorphata</taxon>
        <taxon>Ovalentaria</taxon>
        <taxon>Cichlomorphae</taxon>
        <taxon>Cichliformes</taxon>
        <taxon>Cichlidae</taxon>
        <taxon>African cichlids</taxon>
        <taxon>Pseudocrenilabrinae</taxon>
        <taxon>Haplochromini</taxon>
        <taxon>Maylandia</taxon>
        <taxon>Maylandia zebra complex</taxon>
    </lineage>
</organism>
<evidence type="ECO:0000313" key="10">
    <source>
        <dbReference type="Proteomes" id="UP000265160"/>
    </source>
</evidence>
<accession>A0A3P9AY71</accession>
<reference evidence="9 10" key="1">
    <citation type="journal article" date="2014" name="Nature">
        <title>The genomic substrate for adaptive radiation in African cichlid fish.</title>
        <authorList>
            <person name="Brawand D."/>
            <person name="Wagner C.E."/>
            <person name="Li Y.I."/>
            <person name="Malinsky M."/>
            <person name="Keller I."/>
            <person name="Fan S."/>
            <person name="Simakov O."/>
            <person name="Ng A.Y."/>
            <person name="Lim Z.W."/>
            <person name="Bezault E."/>
            <person name="Turner-Maier J."/>
            <person name="Johnson J."/>
            <person name="Alcazar R."/>
            <person name="Noh H.J."/>
            <person name="Russell P."/>
            <person name="Aken B."/>
            <person name="Alfoldi J."/>
            <person name="Amemiya C."/>
            <person name="Azzouzi N."/>
            <person name="Baroiller J.F."/>
            <person name="Barloy-Hubler F."/>
            <person name="Berlin A."/>
            <person name="Bloomquist R."/>
            <person name="Carleton K.L."/>
            <person name="Conte M.A."/>
            <person name="D'Cotta H."/>
            <person name="Eshel O."/>
            <person name="Gaffney L."/>
            <person name="Galibert F."/>
            <person name="Gante H.F."/>
            <person name="Gnerre S."/>
            <person name="Greuter L."/>
            <person name="Guyon R."/>
            <person name="Haddad N.S."/>
            <person name="Haerty W."/>
            <person name="Harris R.M."/>
            <person name="Hofmann H.A."/>
            <person name="Hourlier T."/>
            <person name="Hulata G."/>
            <person name="Jaffe D.B."/>
            <person name="Lara M."/>
            <person name="Lee A.P."/>
            <person name="MacCallum I."/>
            <person name="Mwaiko S."/>
            <person name="Nikaido M."/>
            <person name="Nishihara H."/>
            <person name="Ozouf-Costaz C."/>
            <person name="Penman D.J."/>
            <person name="Przybylski D."/>
            <person name="Rakotomanga M."/>
            <person name="Renn S.C.P."/>
            <person name="Ribeiro F.J."/>
            <person name="Ron M."/>
            <person name="Salzburger W."/>
            <person name="Sanchez-Pulido L."/>
            <person name="Santos M.E."/>
            <person name="Searle S."/>
            <person name="Sharpe T."/>
            <person name="Swofford R."/>
            <person name="Tan F.J."/>
            <person name="Williams L."/>
            <person name="Young S."/>
            <person name="Yin S."/>
            <person name="Okada N."/>
            <person name="Kocher T.D."/>
            <person name="Miska E.A."/>
            <person name="Lander E.S."/>
            <person name="Venkatesh B."/>
            <person name="Fernald R.D."/>
            <person name="Meyer A."/>
            <person name="Ponting C.P."/>
            <person name="Streelman J.T."/>
            <person name="Lindblad-Toh K."/>
            <person name="Seehausen O."/>
            <person name="Di Palma F."/>
        </authorList>
    </citation>
    <scope>NUCLEOTIDE SEQUENCE</scope>
</reference>
<feature type="domain" description="CFAP65 eight Ig-like" evidence="7">
    <location>
        <begin position="802"/>
        <end position="904"/>
    </location>
</feature>
<protein>
    <submittedName>
        <fullName evidence="9">Cilia and flagella associated protein 65</fullName>
    </submittedName>
</protein>
<dbReference type="Pfam" id="PF24816">
    <property type="entry name" value="Ig_CFAP65__9th"/>
    <property type="match status" value="1"/>
</dbReference>
<reference evidence="9" key="2">
    <citation type="submission" date="2025-08" db="UniProtKB">
        <authorList>
            <consortium name="Ensembl"/>
        </authorList>
    </citation>
    <scope>IDENTIFICATION</scope>
</reference>
<dbReference type="GO" id="GO:0005737">
    <property type="term" value="C:cytoplasm"/>
    <property type="evidence" value="ECO:0007669"/>
    <property type="project" value="UniProtKB-SubCell"/>
</dbReference>
<name>A0A3P9AY71_9CICH</name>
<keyword evidence="10" id="KW-1185">Reference proteome</keyword>